<evidence type="ECO:0000313" key="2">
    <source>
        <dbReference type="Proteomes" id="UP000542674"/>
    </source>
</evidence>
<dbReference type="AlphaFoldDB" id="A0A7W7WXQ7"/>
<comment type="caution">
    <text evidence="1">The sequence shown here is derived from an EMBL/GenBank/DDBJ whole genome shotgun (WGS) entry which is preliminary data.</text>
</comment>
<evidence type="ECO:0000313" key="1">
    <source>
        <dbReference type="EMBL" id="MBB4967699.1"/>
    </source>
</evidence>
<dbReference type="EMBL" id="JACHJS010000001">
    <property type="protein sequence ID" value="MBB4967699.1"/>
    <property type="molecule type" value="Genomic_DNA"/>
</dbReference>
<dbReference type="Proteomes" id="UP000542674">
    <property type="component" value="Unassembled WGS sequence"/>
</dbReference>
<organism evidence="1 2">
    <name type="scientific">Saccharothrix violaceirubra</name>
    <dbReference type="NCBI Taxonomy" id="413306"/>
    <lineage>
        <taxon>Bacteria</taxon>
        <taxon>Bacillati</taxon>
        <taxon>Actinomycetota</taxon>
        <taxon>Actinomycetes</taxon>
        <taxon>Pseudonocardiales</taxon>
        <taxon>Pseudonocardiaceae</taxon>
        <taxon>Saccharothrix</taxon>
    </lineage>
</organism>
<dbReference type="RefSeq" id="WP_184672606.1">
    <property type="nucleotide sequence ID" value="NZ_BAABAI010000010.1"/>
</dbReference>
<name>A0A7W7WXQ7_9PSEU</name>
<accession>A0A7W7WXQ7</accession>
<dbReference type="PANTHER" id="PTHR33361">
    <property type="entry name" value="GLR0591 PROTEIN"/>
    <property type="match status" value="1"/>
</dbReference>
<sequence>MASPTAGVHGISNQFVSDYAAADPVTATMMGVPGHDERLTDFSADAVDARAELARRALAAVSAAEPADKSEADAKAVFLERVGVDVDLHDADEQLGALNVIASPVQMLREVFDHMPTATADDWAAISRRLAAVPAAVASLRSGLTEAAARGKVAALRQVTKIADQCDTWAGRSGQSYFAGLVAAAPEDGALRADLDARATDASAAFGGLADFLRADLAAKAPAKDAVGADVYRLWSRYFIGSRLDLAEAYEWGWAEFTRVETEMKRVAGRIKPGATLAEAAAALDTDARYLVRGKDGLQSWMQRLSDKALRDLRDVHFELPDELMRLECRIAPPGGGVGAYYSGPNPDFSRPGRMWWSVPADKEEFSTWREVTTVYHEGVPGHHLQVATAVYQADKLNDFQRLLCWVSGHGEGWALYAERLMRELGYLEDDGDLLGMLDAHLFRAARVIVDIGMHLELEIPRGTGFHEGERWTPELGLEFMLTRTITEPSHVYDEIDRYLGWPGQAPSYKLGERLWLAARDDARARHGDAFDLKRFHRDALEMGAMGLDTLRERLGEL</sequence>
<dbReference type="Pfam" id="PF05960">
    <property type="entry name" value="DUF885"/>
    <property type="match status" value="1"/>
</dbReference>
<dbReference type="InterPro" id="IPR010281">
    <property type="entry name" value="DUF885"/>
</dbReference>
<protein>
    <submittedName>
        <fullName evidence="1">Uncharacterized protein (DUF885 family)</fullName>
    </submittedName>
</protein>
<keyword evidence="2" id="KW-1185">Reference proteome</keyword>
<proteinExistence type="predicted"/>
<gene>
    <name evidence="1" type="ORF">F4559_005058</name>
</gene>
<reference evidence="1 2" key="1">
    <citation type="submission" date="2020-08" db="EMBL/GenBank/DDBJ databases">
        <title>Sequencing the genomes of 1000 actinobacteria strains.</title>
        <authorList>
            <person name="Klenk H.-P."/>
        </authorList>
    </citation>
    <scope>NUCLEOTIDE SEQUENCE [LARGE SCALE GENOMIC DNA]</scope>
    <source>
        <strain evidence="1 2">DSM 45084</strain>
    </source>
</reference>
<dbReference type="PANTHER" id="PTHR33361:SF2">
    <property type="entry name" value="DUF885 DOMAIN-CONTAINING PROTEIN"/>
    <property type="match status" value="1"/>
</dbReference>